<evidence type="ECO:0000313" key="6">
    <source>
        <dbReference type="Proteomes" id="UP000257039"/>
    </source>
</evidence>
<dbReference type="PANTHER" id="PTHR44858">
    <property type="entry name" value="TETRATRICOPEPTIDE REPEAT PROTEIN 6"/>
    <property type="match status" value="1"/>
</dbReference>
<dbReference type="Gene3D" id="1.25.40.10">
    <property type="entry name" value="Tetratricopeptide repeat domain"/>
    <property type="match status" value="1"/>
</dbReference>
<dbReference type="NCBIfam" id="NF047558">
    <property type="entry name" value="TPR_END_plus"/>
    <property type="match status" value="1"/>
</dbReference>
<dbReference type="SUPFAM" id="SSF48452">
    <property type="entry name" value="TPR-like"/>
    <property type="match status" value="1"/>
</dbReference>
<protein>
    <submittedName>
        <fullName evidence="5">Tetratricopeptide repeat protein</fullName>
    </submittedName>
</protein>
<dbReference type="EMBL" id="NDXW01000001">
    <property type="protein sequence ID" value="RDH45478.1"/>
    <property type="molecule type" value="Genomic_DNA"/>
</dbReference>
<keyword evidence="6" id="KW-1185">Reference proteome</keyword>
<dbReference type="AlphaFoldDB" id="A0A4P9VPP7"/>
<proteinExistence type="predicted"/>
<dbReference type="PANTHER" id="PTHR44858:SF1">
    <property type="entry name" value="UDP-N-ACETYLGLUCOSAMINE--PEPTIDE N-ACETYLGLUCOSAMINYLTRANSFERASE SPINDLY-RELATED"/>
    <property type="match status" value="1"/>
</dbReference>
<evidence type="ECO:0000313" key="5">
    <source>
        <dbReference type="EMBL" id="RDH45478.1"/>
    </source>
</evidence>
<reference evidence="5 6" key="1">
    <citation type="submission" date="2017-04" db="EMBL/GenBank/DDBJ databases">
        <title>Draft genome sequence of Zooshikella ganghwensis VG4 isolated from Red Sea sediments.</title>
        <authorList>
            <person name="Rehman Z."/>
            <person name="Alam I."/>
            <person name="Kamau A."/>
            <person name="Bajic V."/>
            <person name="Leiknes T."/>
        </authorList>
    </citation>
    <scope>NUCLEOTIDE SEQUENCE [LARGE SCALE GENOMIC DNA]</scope>
    <source>
        <strain evidence="5 6">VG4</strain>
    </source>
</reference>
<sequence length="292" mass="33173">MLLLHKPVNMIVLMISLVLVLQVGQSFAAEKKAPDTQNKPSMLERPLMERYVLDELKSLRQDLLLLKNDVTRDLASTQLQTADRSLRYTTDTVNNIFFIITAATSILIIAGWSSLRDVKSKVDELVDSRVRLISQGYEKRLAELEKKLRQRTDQIIQAQEEIALTNNIHSLWMRSGLESTPQSKIKIYDQILSLNPEDVEALTYKADAALELEEPQWALSLCNKALEISSEYPYAYYQRACAHATLGQDDLAIDDLTKALDLSSTYVDEMKEEPAFKSLSESDRFLALVSHH</sequence>
<feature type="transmembrane region" description="Helical" evidence="4">
    <location>
        <begin position="96"/>
        <end position="115"/>
    </location>
</feature>
<keyword evidence="3" id="KW-0175">Coiled coil</keyword>
<keyword evidence="4" id="KW-1133">Transmembrane helix</keyword>
<evidence type="ECO:0000256" key="1">
    <source>
        <dbReference type="ARBA" id="ARBA00022737"/>
    </source>
</evidence>
<dbReference type="InterPro" id="IPR050498">
    <property type="entry name" value="Ycf3"/>
</dbReference>
<name>A0A4P9VPP7_9GAMM</name>
<gene>
    <name evidence="5" type="ORF">B9G39_19630</name>
</gene>
<dbReference type="Proteomes" id="UP000257039">
    <property type="component" value="Unassembled WGS sequence"/>
</dbReference>
<comment type="caution">
    <text evidence="5">The sequence shown here is derived from an EMBL/GenBank/DDBJ whole genome shotgun (WGS) entry which is preliminary data.</text>
</comment>
<keyword evidence="2" id="KW-0802">TPR repeat</keyword>
<organism evidence="5 6">
    <name type="scientific">Zooshikella ganghwensis</name>
    <dbReference type="NCBI Taxonomy" id="202772"/>
    <lineage>
        <taxon>Bacteria</taxon>
        <taxon>Pseudomonadati</taxon>
        <taxon>Pseudomonadota</taxon>
        <taxon>Gammaproteobacteria</taxon>
        <taxon>Oceanospirillales</taxon>
        <taxon>Zooshikellaceae</taxon>
        <taxon>Zooshikella</taxon>
    </lineage>
</organism>
<dbReference type="RefSeq" id="WP_094788429.1">
    <property type="nucleotide sequence ID" value="NZ_NDXW01000001.1"/>
</dbReference>
<keyword evidence="4" id="KW-0812">Transmembrane</keyword>
<dbReference type="InterPro" id="IPR011990">
    <property type="entry name" value="TPR-like_helical_dom_sf"/>
</dbReference>
<keyword evidence="1" id="KW-0677">Repeat</keyword>
<dbReference type="SMART" id="SM00028">
    <property type="entry name" value="TPR"/>
    <property type="match status" value="2"/>
</dbReference>
<feature type="coiled-coil region" evidence="3">
    <location>
        <begin position="134"/>
        <end position="161"/>
    </location>
</feature>
<evidence type="ECO:0000256" key="2">
    <source>
        <dbReference type="ARBA" id="ARBA00022803"/>
    </source>
</evidence>
<keyword evidence="4" id="KW-0472">Membrane</keyword>
<dbReference type="InterPro" id="IPR019734">
    <property type="entry name" value="TPR_rpt"/>
</dbReference>
<evidence type="ECO:0000256" key="4">
    <source>
        <dbReference type="SAM" id="Phobius"/>
    </source>
</evidence>
<accession>A0A4P9VPP7</accession>
<evidence type="ECO:0000256" key="3">
    <source>
        <dbReference type="SAM" id="Coils"/>
    </source>
</evidence>